<gene>
    <name evidence="1" type="ORF">EPI10_006795</name>
</gene>
<protein>
    <submittedName>
        <fullName evidence="1">Receptor-like protein kinase</fullName>
    </submittedName>
</protein>
<dbReference type="GO" id="GO:0016301">
    <property type="term" value="F:kinase activity"/>
    <property type="evidence" value="ECO:0007669"/>
    <property type="project" value="UniProtKB-KW"/>
</dbReference>
<proteinExistence type="predicted"/>
<dbReference type="AlphaFoldDB" id="A0A5B6WTL1"/>
<keyword evidence="1" id="KW-0675">Receptor</keyword>
<sequence>MSMLQRYQSNPSHVIATTEVEIQPDMTYGEEPVKILAREVKQLRNKSIALVKRHGVEEAKWEPEEAMRNQYLFTGKIFGDENS</sequence>
<name>A0A5B6WTL1_9ROSI</name>
<evidence type="ECO:0000313" key="2">
    <source>
        <dbReference type="Proteomes" id="UP000325315"/>
    </source>
</evidence>
<keyword evidence="2" id="KW-1185">Reference proteome</keyword>
<dbReference type="PANTHER" id="PTHR46148:SF44">
    <property type="entry name" value="GAG-POL POLYPROTEIN"/>
    <property type="match status" value="1"/>
</dbReference>
<keyword evidence="1" id="KW-0808">Transferase</keyword>
<comment type="caution">
    <text evidence="1">The sequence shown here is derived from an EMBL/GenBank/DDBJ whole genome shotgun (WGS) entry which is preliminary data.</text>
</comment>
<dbReference type="EMBL" id="SMMG02000002">
    <property type="protein sequence ID" value="KAA3484728.1"/>
    <property type="molecule type" value="Genomic_DNA"/>
</dbReference>
<dbReference type="Proteomes" id="UP000325315">
    <property type="component" value="Unassembled WGS sequence"/>
</dbReference>
<keyword evidence="1" id="KW-0418">Kinase</keyword>
<dbReference type="OrthoDB" id="998593at2759"/>
<reference evidence="1" key="1">
    <citation type="submission" date="2019-08" db="EMBL/GenBank/DDBJ databases">
        <authorList>
            <person name="Liu F."/>
        </authorList>
    </citation>
    <scope>NUCLEOTIDE SEQUENCE [LARGE SCALE GENOMIC DNA]</scope>
    <source>
        <strain evidence="1">PA1801</strain>
        <tissue evidence="1">Leaf</tissue>
    </source>
</reference>
<accession>A0A5B6WTL1</accession>
<evidence type="ECO:0000313" key="1">
    <source>
        <dbReference type="EMBL" id="KAA3484728.1"/>
    </source>
</evidence>
<organism evidence="1 2">
    <name type="scientific">Gossypium australe</name>
    <dbReference type="NCBI Taxonomy" id="47621"/>
    <lineage>
        <taxon>Eukaryota</taxon>
        <taxon>Viridiplantae</taxon>
        <taxon>Streptophyta</taxon>
        <taxon>Embryophyta</taxon>
        <taxon>Tracheophyta</taxon>
        <taxon>Spermatophyta</taxon>
        <taxon>Magnoliopsida</taxon>
        <taxon>eudicotyledons</taxon>
        <taxon>Gunneridae</taxon>
        <taxon>Pentapetalae</taxon>
        <taxon>rosids</taxon>
        <taxon>malvids</taxon>
        <taxon>Malvales</taxon>
        <taxon>Malvaceae</taxon>
        <taxon>Malvoideae</taxon>
        <taxon>Gossypium</taxon>
    </lineage>
</organism>
<dbReference type="PANTHER" id="PTHR46148">
    <property type="entry name" value="CHROMO DOMAIN-CONTAINING PROTEIN"/>
    <property type="match status" value="1"/>
</dbReference>